<dbReference type="WBParaSite" id="nRc.2.0.1.t31784-RA">
    <property type="protein sequence ID" value="nRc.2.0.1.t31784-RA"/>
    <property type="gene ID" value="nRc.2.0.1.g31784"/>
</dbReference>
<sequence length="79" mass="9074">MDRSTTSRDAQGVAKHVVFKEKQSRATLFRKQLSRCCTRRVPRLLCQLLKAAVDYYYPSIAPIFPFPLSVVAVSTVRNW</sequence>
<dbReference type="AlphaFoldDB" id="A0A915K0F3"/>
<evidence type="ECO:0000313" key="2">
    <source>
        <dbReference type="WBParaSite" id="nRc.2.0.1.t31784-RA"/>
    </source>
</evidence>
<accession>A0A915K0F3</accession>
<reference evidence="2" key="1">
    <citation type="submission" date="2022-11" db="UniProtKB">
        <authorList>
            <consortium name="WormBaseParasite"/>
        </authorList>
    </citation>
    <scope>IDENTIFICATION</scope>
</reference>
<dbReference type="Proteomes" id="UP000887565">
    <property type="component" value="Unplaced"/>
</dbReference>
<evidence type="ECO:0000313" key="1">
    <source>
        <dbReference type="Proteomes" id="UP000887565"/>
    </source>
</evidence>
<name>A0A915K0F3_ROMCU</name>
<protein>
    <submittedName>
        <fullName evidence="2">Uncharacterized protein</fullName>
    </submittedName>
</protein>
<proteinExistence type="predicted"/>
<organism evidence="1 2">
    <name type="scientific">Romanomermis culicivorax</name>
    <name type="common">Nematode worm</name>
    <dbReference type="NCBI Taxonomy" id="13658"/>
    <lineage>
        <taxon>Eukaryota</taxon>
        <taxon>Metazoa</taxon>
        <taxon>Ecdysozoa</taxon>
        <taxon>Nematoda</taxon>
        <taxon>Enoplea</taxon>
        <taxon>Dorylaimia</taxon>
        <taxon>Mermithida</taxon>
        <taxon>Mermithoidea</taxon>
        <taxon>Mermithidae</taxon>
        <taxon>Romanomermis</taxon>
    </lineage>
</organism>
<keyword evidence="1" id="KW-1185">Reference proteome</keyword>